<sequence length="70" mass="7946">MLQWKSNRIADQPKESSEQKQLRPTLSKLAITTLEFSEALPFASFASLLVEMVARLVLVIEVDELGRDTR</sequence>
<comment type="caution">
    <text evidence="6">The sequence shown here is derived from an EMBL/GenBank/DDBJ whole genome shotgun (WGS) entry which is preliminary data.</text>
</comment>
<dbReference type="AlphaFoldDB" id="A0A8T3B1G6"/>
<evidence type="ECO:0000313" key="6">
    <source>
        <dbReference type="EMBL" id="KAI0502666.1"/>
    </source>
</evidence>
<protein>
    <submittedName>
        <fullName evidence="6">Uncharacterized protein</fullName>
    </submittedName>
</protein>
<feature type="region of interest" description="Disordered" evidence="5">
    <location>
        <begin position="1"/>
        <end position="22"/>
    </location>
</feature>
<evidence type="ECO:0000256" key="3">
    <source>
        <dbReference type="ARBA" id="ARBA00022989"/>
    </source>
</evidence>
<dbReference type="GO" id="GO:0015743">
    <property type="term" value="P:malate transport"/>
    <property type="evidence" value="ECO:0007669"/>
    <property type="project" value="InterPro"/>
</dbReference>
<dbReference type="Pfam" id="PF11744">
    <property type="entry name" value="ALMT"/>
    <property type="match status" value="1"/>
</dbReference>
<evidence type="ECO:0000256" key="2">
    <source>
        <dbReference type="ARBA" id="ARBA00022692"/>
    </source>
</evidence>
<keyword evidence="7" id="KW-1185">Reference proteome</keyword>
<proteinExistence type="predicted"/>
<evidence type="ECO:0000313" key="7">
    <source>
        <dbReference type="Proteomes" id="UP000829196"/>
    </source>
</evidence>
<dbReference type="EMBL" id="JAGYWB010000012">
    <property type="protein sequence ID" value="KAI0502666.1"/>
    <property type="molecule type" value="Genomic_DNA"/>
</dbReference>
<gene>
    <name evidence="6" type="ORF">KFK09_017622</name>
</gene>
<dbReference type="OrthoDB" id="68611at2759"/>
<keyword evidence="3" id="KW-1133">Transmembrane helix</keyword>
<evidence type="ECO:0000256" key="5">
    <source>
        <dbReference type="SAM" id="MobiDB-lite"/>
    </source>
</evidence>
<evidence type="ECO:0000256" key="1">
    <source>
        <dbReference type="ARBA" id="ARBA00004141"/>
    </source>
</evidence>
<reference evidence="6" key="1">
    <citation type="journal article" date="2022" name="Front. Genet.">
        <title>Chromosome-Scale Assembly of the Dendrobium nobile Genome Provides Insights Into the Molecular Mechanism of the Biosynthesis of the Medicinal Active Ingredient of Dendrobium.</title>
        <authorList>
            <person name="Xu Q."/>
            <person name="Niu S.-C."/>
            <person name="Li K.-L."/>
            <person name="Zheng P.-J."/>
            <person name="Zhang X.-J."/>
            <person name="Jia Y."/>
            <person name="Liu Y."/>
            <person name="Niu Y.-X."/>
            <person name="Yu L.-H."/>
            <person name="Chen D.-F."/>
            <person name="Zhang G.-Q."/>
        </authorList>
    </citation>
    <scope>NUCLEOTIDE SEQUENCE</scope>
    <source>
        <tissue evidence="6">Leaf</tissue>
    </source>
</reference>
<evidence type="ECO:0000256" key="4">
    <source>
        <dbReference type="ARBA" id="ARBA00023136"/>
    </source>
</evidence>
<dbReference type="Proteomes" id="UP000829196">
    <property type="component" value="Unassembled WGS sequence"/>
</dbReference>
<keyword evidence="2" id="KW-0812">Transmembrane</keyword>
<feature type="compositionally biased region" description="Basic and acidic residues" evidence="5">
    <location>
        <begin position="11"/>
        <end position="21"/>
    </location>
</feature>
<name>A0A8T3B1G6_DENNO</name>
<dbReference type="SMR" id="A0A8T3B1G6"/>
<accession>A0A8T3B1G6</accession>
<comment type="subcellular location">
    <subcellularLocation>
        <location evidence="1">Membrane</location>
        <topology evidence="1">Multi-pass membrane protein</topology>
    </subcellularLocation>
</comment>
<organism evidence="6 7">
    <name type="scientific">Dendrobium nobile</name>
    <name type="common">Orchid</name>
    <dbReference type="NCBI Taxonomy" id="94219"/>
    <lineage>
        <taxon>Eukaryota</taxon>
        <taxon>Viridiplantae</taxon>
        <taxon>Streptophyta</taxon>
        <taxon>Embryophyta</taxon>
        <taxon>Tracheophyta</taxon>
        <taxon>Spermatophyta</taxon>
        <taxon>Magnoliopsida</taxon>
        <taxon>Liliopsida</taxon>
        <taxon>Asparagales</taxon>
        <taxon>Orchidaceae</taxon>
        <taxon>Epidendroideae</taxon>
        <taxon>Malaxideae</taxon>
        <taxon>Dendrobiinae</taxon>
        <taxon>Dendrobium</taxon>
    </lineage>
</organism>
<keyword evidence="4" id="KW-0472">Membrane</keyword>
<dbReference type="InterPro" id="IPR020966">
    <property type="entry name" value="ALMT"/>
</dbReference>
<dbReference type="GO" id="GO:0016020">
    <property type="term" value="C:membrane"/>
    <property type="evidence" value="ECO:0007669"/>
    <property type="project" value="UniProtKB-SubCell"/>
</dbReference>